<sequence>MLRFPASCIELTTSDVAECERRFAAKKASQALQPTKSQTTLHHASNRLPKLDIIVADDSRGRKRADSCMSQATCRNQPDQAASSTNYTERMGHGSGNDRAMPSKDNSLSPMKPSPGTTLTRKPVTLSSTPSSPVKVDTYPQIRSPPRVTPKSSEFVIYEASAEEQSLIEAQHLGSIAQAQHIVGSIRPFGDSYRPTFTAKRPALVPAPKSSFQEPDLAQQIVFRKTVLKAASDCLPNRSISTVFTTDQTSGSAPPSNATPNQPITTERANPTRSSIRFQRSSSVAAVAHRTTHPSIHASPLMASDIPRFVHNRQCLLFGATAVLIIAMSYFLAARALASISSNMSELCGTEVALHMQPFPPGNPLVRASRSLKIMDGREEIRHKDIGRPDHIPVLDQRQTYSLSRRLSHV</sequence>
<reference evidence="3 4" key="1">
    <citation type="submission" date="2015-03" db="EMBL/GenBank/DDBJ databases">
        <title>RNA-seq based gene annotation and comparative genomics of four Zymoseptoria species reveal species-specific pathogenicity related genes and transposable element activity.</title>
        <authorList>
            <person name="Grandaubert J."/>
            <person name="Bhattacharyya A."/>
            <person name="Stukenbrock E.H."/>
        </authorList>
    </citation>
    <scope>NUCLEOTIDE SEQUENCE [LARGE SCALE GENOMIC DNA]</scope>
    <source>
        <strain evidence="3 4">Zb18110</strain>
    </source>
</reference>
<dbReference type="Proteomes" id="UP000033647">
    <property type="component" value="Unassembled WGS sequence"/>
</dbReference>
<feature type="region of interest" description="Disordered" evidence="1">
    <location>
        <begin position="245"/>
        <end position="276"/>
    </location>
</feature>
<gene>
    <name evidence="3" type="ORF">TI39_contig4247g00007</name>
</gene>
<comment type="caution">
    <text evidence="3">The sequence shown here is derived from an EMBL/GenBank/DDBJ whole genome shotgun (WGS) entry which is preliminary data.</text>
</comment>
<protein>
    <submittedName>
        <fullName evidence="3">Uncharacterized protein</fullName>
    </submittedName>
</protein>
<evidence type="ECO:0000256" key="2">
    <source>
        <dbReference type="SAM" id="Phobius"/>
    </source>
</evidence>
<feature type="compositionally biased region" description="Low complexity" evidence="1">
    <location>
        <begin position="122"/>
        <end position="136"/>
    </location>
</feature>
<keyword evidence="2" id="KW-0472">Membrane</keyword>
<keyword evidence="4" id="KW-1185">Reference proteome</keyword>
<keyword evidence="2" id="KW-1133">Transmembrane helix</keyword>
<name>A0A0F4G929_9PEZI</name>
<keyword evidence="2" id="KW-0812">Transmembrane</keyword>
<feature type="compositionally biased region" description="Polar residues" evidence="1">
    <location>
        <begin position="68"/>
        <end position="88"/>
    </location>
</feature>
<accession>A0A0F4G929</accession>
<dbReference type="AlphaFoldDB" id="A0A0F4G929"/>
<feature type="compositionally biased region" description="Polar residues" evidence="1">
    <location>
        <begin position="104"/>
        <end position="120"/>
    </location>
</feature>
<proteinExistence type="predicted"/>
<feature type="transmembrane region" description="Helical" evidence="2">
    <location>
        <begin position="316"/>
        <end position="337"/>
    </location>
</feature>
<organism evidence="3 4">
    <name type="scientific">Zymoseptoria brevis</name>
    <dbReference type="NCBI Taxonomy" id="1047168"/>
    <lineage>
        <taxon>Eukaryota</taxon>
        <taxon>Fungi</taxon>
        <taxon>Dikarya</taxon>
        <taxon>Ascomycota</taxon>
        <taxon>Pezizomycotina</taxon>
        <taxon>Dothideomycetes</taxon>
        <taxon>Dothideomycetidae</taxon>
        <taxon>Mycosphaerellales</taxon>
        <taxon>Mycosphaerellaceae</taxon>
        <taxon>Zymoseptoria</taxon>
    </lineage>
</organism>
<dbReference type="EMBL" id="LAFY01004206">
    <property type="protein sequence ID" value="KJX93844.1"/>
    <property type="molecule type" value="Genomic_DNA"/>
</dbReference>
<evidence type="ECO:0000256" key="1">
    <source>
        <dbReference type="SAM" id="MobiDB-lite"/>
    </source>
</evidence>
<feature type="region of interest" description="Disordered" evidence="1">
    <location>
        <begin position="58"/>
        <end position="149"/>
    </location>
</feature>
<evidence type="ECO:0000313" key="4">
    <source>
        <dbReference type="Proteomes" id="UP000033647"/>
    </source>
</evidence>
<evidence type="ECO:0000313" key="3">
    <source>
        <dbReference type="EMBL" id="KJX93844.1"/>
    </source>
</evidence>